<reference evidence="1" key="1">
    <citation type="journal article" date="2014" name="Front. Microbiol.">
        <title>High frequency of phylogenetically diverse reductive dehalogenase-homologous genes in deep subseafloor sedimentary metagenomes.</title>
        <authorList>
            <person name="Kawai M."/>
            <person name="Futagami T."/>
            <person name="Toyoda A."/>
            <person name="Takaki Y."/>
            <person name="Nishi S."/>
            <person name="Hori S."/>
            <person name="Arai W."/>
            <person name="Tsubouchi T."/>
            <person name="Morono Y."/>
            <person name="Uchiyama I."/>
            <person name="Ito T."/>
            <person name="Fujiyama A."/>
            <person name="Inagaki F."/>
            <person name="Takami H."/>
        </authorList>
    </citation>
    <scope>NUCLEOTIDE SEQUENCE</scope>
    <source>
        <strain evidence="1">Expedition CK06-06</strain>
    </source>
</reference>
<gene>
    <name evidence="1" type="ORF">S03H2_48418</name>
</gene>
<accession>X1J399</accession>
<comment type="caution">
    <text evidence="1">The sequence shown here is derived from an EMBL/GenBank/DDBJ whole genome shotgun (WGS) entry which is preliminary data.</text>
</comment>
<dbReference type="EMBL" id="BARU01030525">
    <property type="protein sequence ID" value="GAH64263.1"/>
    <property type="molecule type" value="Genomic_DNA"/>
</dbReference>
<dbReference type="Pfam" id="PF25209">
    <property type="entry name" value="Phage_capsid_4"/>
    <property type="match status" value="1"/>
</dbReference>
<name>X1J399_9ZZZZ</name>
<feature type="non-terminal residue" evidence="1">
    <location>
        <position position="264"/>
    </location>
</feature>
<evidence type="ECO:0008006" key="2">
    <source>
        <dbReference type="Google" id="ProtNLM"/>
    </source>
</evidence>
<dbReference type="AlphaFoldDB" id="X1J399"/>
<organism evidence="1">
    <name type="scientific">marine sediment metagenome</name>
    <dbReference type="NCBI Taxonomy" id="412755"/>
    <lineage>
        <taxon>unclassified sequences</taxon>
        <taxon>metagenomes</taxon>
        <taxon>ecological metagenomes</taxon>
    </lineage>
</organism>
<sequence>KRKVQRAAMQAFATLQDFPATAKEVIDKFHEIPLYDNGFEQIFDIRDYSDSRRDGFSMLTVQSGLTFQKVLTGEKLKVYQMSGDKAYVYFDYYGGALNWHRSLFDNQDYWTIEDNAIEFRNEAYRIRAATFYALLEAAAVHATKTDIGLQAGDDALATGTRGWVASQDVATMNLAAETILLACANKGYGISPNAATFIVLTPLQLRGRIRQAMNFQMDSYVGSPKHLDYNFQQITTTMLAVTDHYLVILPKKKLKAGYRMEPTT</sequence>
<proteinExistence type="predicted"/>
<protein>
    <recommendedName>
        <fullName evidence="2">Bacteriophage Mu GpT domain-containing protein</fullName>
    </recommendedName>
</protein>
<evidence type="ECO:0000313" key="1">
    <source>
        <dbReference type="EMBL" id="GAH64263.1"/>
    </source>
</evidence>
<feature type="non-terminal residue" evidence="1">
    <location>
        <position position="1"/>
    </location>
</feature>